<dbReference type="GeneID" id="14916212"/>
<feature type="compositionally biased region" description="Low complexity" evidence="4">
    <location>
        <begin position="457"/>
        <end position="492"/>
    </location>
</feature>
<keyword evidence="3" id="KW-0175">Coiled coil</keyword>
<evidence type="ECO:0000256" key="3">
    <source>
        <dbReference type="SAM" id="Coils"/>
    </source>
</evidence>
<feature type="compositionally biased region" description="Basic residues" evidence="4">
    <location>
        <begin position="152"/>
        <end position="174"/>
    </location>
</feature>
<protein>
    <submittedName>
        <fullName evidence="6">Fungal Zn(2)-Cys(6) binuclear cluster domain containing protein</fullName>
    </submittedName>
</protein>
<sequence length="608" mass="66036">MDGSGMTEWNKACLPCRLVHATCNGERPCKRCNALGRPDHCVNVERKKRGRPRKNPIEGEELLEKRARINEAEHPTRTDGDGGAHSGNTATFHPSFPSIPLQQQAYHSLFPQSSSPSDSPHSSPLSSSSSASSSSPLDVEHHIESAGFAAARRHQHNNSNSSRHHSHHSHHRNHSSGSGSSRHAHSDRRSRENDGEEESTNVSMLIDEMRELRKENRVLNEKLAFFCEKVDRRLSSSERKIDSLSTTLTTATTPFISPWSSSPPSFSASPLYIRKEILKDLPFLLDYDIISEQVPFLIDDLRKAFIVRRIFDPTPEEDLTVPVTTYANPACCALLGTLLHELVGAPCWFALEQPIRAYLTAKSDKPVGDIFLNAVTRKGNRKRLLRLFSRNQVFYNAKGNAKWWISIIDKTEELPPTAQPDSNKIALILNRNRRGGATLSLVPKDGDSDDDDGAENTTTAVSTSPSSSASSPSSSSTMPASTITTISSLSNTPPALSSSARTIATPSSFAATTNFFNPACATFSSPFISTSSLAPAPSPSSSFSSLLYTSGLPGLIGAPIGELSDFAGSIAGGGTRANTGGERNEPLDQELQELWALLAPSEREPTPM</sequence>
<evidence type="ECO:0000313" key="6">
    <source>
        <dbReference type="EMBL" id="ELR15596.1"/>
    </source>
</evidence>
<dbReference type="Proteomes" id="UP000011083">
    <property type="component" value="Unassembled WGS sequence"/>
</dbReference>
<evidence type="ECO:0000313" key="7">
    <source>
        <dbReference type="Proteomes" id="UP000011083"/>
    </source>
</evidence>
<dbReference type="InterPro" id="IPR001138">
    <property type="entry name" value="Zn2Cys6_DnaBD"/>
</dbReference>
<dbReference type="EMBL" id="KB008026">
    <property type="protein sequence ID" value="ELR15596.1"/>
    <property type="molecule type" value="Genomic_DNA"/>
</dbReference>
<name>L8GU36_ACACF</name>
<dbReference type="Pfam" id="PF00172">
    <property type="entry name" value="Zn_clus"/>
    <property type="match status" value="1"/>
</dbReference>
<dbReference type="SUPFAM" id="SSF57701">
    <property type="entry name" value="Zn2/Cys6 DNA-binding domain"/>
    <property type="match status" value="1"/>
</dbReference>
<feature type="compositionally biased region" description="Low complexity" evidence="4">
    <location>
        <begin position="109"/>
        <end position="137"/>
    </location>
</feature>
<dbReference type="GO" id="GO:0008270">
    <property type="term" value="F:zinc ion binding"/>
    <property type="evidence" value="ECO:0007669"/>
    <property type="project" value="InterPro"/>
</dbReference>
<feature type="region of interest" description="Disordered" evidence="4">
    <location>
        <begin position="438"/>
        <end position="499"/>
    </location>
</feature>
<dbReference type="PANTHER" id="PTHR47659">
    <property type="entry name" value="ZN(II)2CYS6 TRANSCRIPTION FACTOR (EUROFUNG)-RELATED"/>
    <property type="match status" value="1"/>
</dbReference>
<evidence type="ECO:0000259" key="5">
    <source>
        <dbReference type="PROSITE" id="PS00463"/>
    </source>
</evidence>
<feature type="domain" description="Zn(2)-C6 fungal-type" evidence="5">
    <location>
        <begin position="12"/>
        <end position="41"/>
    </location>
</feature>
<evidence type="ECO:0000256" key="1">
    <source>
        <dbReference type="ARBA" id="ARBA00022723"/>
    </source>
</evidence>
<dbReference type="AlphaFoldDB" id="L8GU36"/>
<feature type="region of interest" description="Disordered" evidence="4">
    <location>
        <begin position="71"/>
        <end position="97"/>
    </location>
</feature>
<evidence type="ECO:0000256" key="2">
    <source>
        <dbReference type="ARBA" id="ARBA00023242"/>
    </source>
</evidence>
<gene>
    <name evidence="6" type="ORF">ACA1_164770</name>
</gene>
<dbReference type="InterPro" id="IPR036864">
    <property type="entry name" value="Zn2-C6_fun-type_DNA-bd_sf"/>
</dbReference>
<dbReference type="PROSITE" id="PS00463">
    <property type="entry name" value="ZN2_CY6_FUNGAL_1"/>
    <property type="match status" value="1"/>
</dbReference>
<feature type="compositionally biased region" description="Basic and acidic residues" evidence="4">
    <location>
        <begin position="71"/>
        <end position="82"/>
    </location>
</feature>
<keyword evidence="1" id="KW-0479">Metal-binding</keyword>
<dbReference type="VEuPathDB" id="AmoebaDB:ACA1_164770"/>
<feature type="coiled-coil region" evidence="3">
    <location>
        <begin position="202"/>
        <end position="229"/>
    </location>
</feature>
<keyword evidence="2" id="KW-0539">Nucleus</keyword>
<keyword evidence="7" id="KW-1185">Reference proteome</keyword>
<proteinExistence type="predicted"/>
<dbReference type="InterPro" id="IPR050335">
    <property type="entry name" value="ERT1_acuK_gluconeogen_tf"/>
</dbReference>
<dbReference type="PANTHER" id="PTHR47659:SF7">
    <property type="entry name" value="FUNGAL TRANSCRIPTIONAL REGULATORY PROTEIN, N-TERMINAL DOMAIN-CONTAINING PROTEIN"/>
    <property type="match status" value="1"/>
</dbReference>
<organism evidence="6 7">
    <name type="scientific">Acanthamoeba castellanii (strain ATCC 30010 / Neff)</name>
    <dbReference type="NCBI Taxonomy" id="1257118"/>
    <lineage>
        <taxon>Eukaryota</taxon>
        <taxon>Amoebozoa</taxon>
        <taxon>Discosea</taxon>
        <taxon>Longamoebia</taxon>
        <taxon>Centramoebida</taxon>
        <taxon>Acanthamoebidae</taxon>
        <taxon>Acanthamoeba</taxon>
    </lineage>
</organism>
<evidence type="ECO:0000256" key="4">
    <source>
        <dbReference type="SAM" id="MobiDB-lite"/>
    </source>
</evidence>
<dbReference type="GO" id="GO:0000981">
    <property type="term" value="F:DNA-binding transcription factor activity, RNA polymerase II-specific"/>
    <property type="evidence" value="ECO:0007669"/>
    <property type="project" value="InterPro"/>
</dbReference>
<reference evidence="6 7" key="1">
    <citation type="journal article" date="2013" name="Genome Biol.">
        <title>Genome of Acanthamoeba castellanii highlights extensive lateral gene transfer and early evolution of tyrosine kinase signaling.</title>
        <authorList>
            <person name="Clarke M."/>
            <person name="Lohan A.J."/>
            <person name="Liu B."/>
            <person name="Lagkouvardos I."/>
            <person name="Roy S."/>
            <person name="Zafar N."/>
            <person name="Bertelli C."/>
            <person name="Schilde C."/>
            <person name="Kianianmomeni A."/>
            <person name="Burglin T.R."/>
            <person name="Frech C."/>
            <person name="Turcotte B."/>
            <person name="Kopec K.O."/>
            <person name="Synnott J.M."/>
            <person name="Choo C."/>
            <person name="Paponov I."/>
            <person name="Finkler A."/>
            <person name="Soon Heng Tan C."/>
            <person name="Hutchins A.P."/>
            <person name="Weinmeier T."/>
            <person name="Rattei T."/>
            <person name="Chu J.S."/>
            <person name="Gimenez G."/>
            <person name="Irimia M."/>
            <person name="Rigden D.J."/>
            <person name="Fitzpatrick D.A."/>
            <person name="Lorenzo-Morales J."/>
            <person name="Bateman A."/>
            <person name="Chiu C.H."/>
            <person name="Tang P."/>
            <person name="Hegemann P."/>
            <person name="Fromm H."/>
            <person name="Raoult D."/>
            <person name="Greub G."/>
            <person name="Miranda-Saavedra D."/>
            <person name="Chen N."/>
            <person name="Nash P."/>
            <person name="Ginger M.L."/>
            <person name="Horn M."/>
            <person name="Schaap P."/>
            <person name="Caler L."/>
            <person name="Loftus B."/>
        </authorList>
    </citation>
    <scope>NUCLEOTIDE SEQUENCE [LARGE SCALE GENOMIC DNA]</scope>
    <source>
        <strain evidence="6 7">Neff</strain>
    </source>
</reference>
<accession>L8GU36</accession>
<dbReference type="KEGG" id="acan:ACA1_164770"/>
<dbReference type="RefSeq" id="XP_004337609.1">
    <property type="nucleotide sequence ID" value="XM_004337561.1"/>
</dbReference>
<dbReference type="Gene3D" id="4.10.240.10">
    <property type="entry name" value="Zn(2)-C6 fungal-type DNA-binding domain"/>
    <property type="match status" value="1"/>
</dbReference>
<feature type="region of interest" description="Disordered" evidence="4">
    <location>
        <begin position="152"/>
        <end position="202"/>
    </location>
</feature>
<feature type="region of interest" description="Disordered" evidence="4">
    <location>
        <begin position="109"/>
        <end position="140"/>
    </location>
</feature>
<dbReference type="OrthoDB" id="1555531at2759"/>